<dbReference type="EMBL" id="JACMSC010000011">
    <property type="protein sequence ID" value="KAG6500921.1"/>
    <property type="molecule type" value="Genomic_DNA"/>
</dbReference>
<organism evidence="2 3">
    <name type="scientific">Zingiber officinale</name>
    <name type="common">Ginger</name>
    <name type="synonym">Amomum zingiber</name>
    <dbReference type="NCBI Taxonomy" id="94328"/>
    <lineage>
        <taxon>Eukaryota</taxon>
        <taxon>Viridiplantae</taxon>
        <taxon>Streptophyta</taxon>
        <taxon>Embryophyta</taxon>
        <taxon>Tracheophyta</taxon>
        <taxon>Spermatophyta</taxon>
        <taxon>Magnoliopsida</taxon>
        <taxon>Liliopsida</taxon>
        <taxon>Zingiberales</taxon>
        <taxon>Zingiberaceae</taxon>
        <taxon>Zingiber</taxon>
    </lineage>
</organism>
<evidence type="ECO:0000256" key="1">
    <source>
        <dbReference type="SAM" id="MobiDB-lite"/>
    </source>
</evidence>
<protein>
    <submittedName>
        <fullName evidence="2">Uncharacterized protein</fullName>
    </submittedName>
</protein>
<evidence type="ECO:0000313" key="3">
    <source>
        <dbReference type="Proteomes" id="UP000734854"/>
    </source>
</evidence>
<reference evidence="2 3" key="1">
    <citation type="submission" date="2020-08" db="EMBL/GenBank/DDBJ databases">
        <title>Plant Genome Project.</title>
        <authorList>
            <person name="Zhang R.-G."/>
        </authorList>
    </citation>
    <scope>NUCLEOTIDE SEQUENCE [LARGE SCALE GENOMIC DNA]</scope>
    <source>
        <tissue evidence="2">Rhizome</tissue>
    </source>
</reference>
<feature type="region of interest" description="Disordered" evidence="1">
    <location>
        <begin position="65"/>
        <end position="86"/>
    </location>
</feature>
<name>A0A8J5L4V2_ZINOF</name>
<evidence type="ECO:0000313" key="2">
    <source>
        <dbReference type="EMBL" id="KAG6500921.1"/>
    </source>
</evidence>
<gene>
    <name evidence="2" type="ORF">ZIOFF_040783</name>
</gene>
<proteinExistence type="predicted"/>
<dbReference type="Proteomes" id="UP000734854">
    <property type="component" value="Unassembled WGS sequence"/>
</dbReference>
<sequence length="135" mass="14705">MGVTTTKSGHSKAKGAKVVSWLQKAGLQFPMGEEIKELPREFFVASSLADSLYCTRHAASSPRHRLCRSEPEQAGASSYAPYSDAKKKEARVIHSVGVGVDVGKYIFLEADLGRGYLISRVARFSCNELASLIQI</sequence>
<keyword evidence="3" id="KW-1185">Reference proteome</keyword>
<accession>A0A8J5L4V2</accession>
<dbReference type="AlphaFoldDB" id="A0A8J5L4V2"/>
<comment type="caution">
    <text evidence="2">The sequence shown here is derived from an EMBL/GenBank/DDBJ whole genome shotgun (WGS) entry which is preliminary data.</text>
</comment>